<reference evidence="1" key="2">
    <citation type="submission" date="2024-06" db="UniProtKB">
        <authorList>
            <consortium name="EnsemblMetazoa"/>
        </authorList>
    </citation>
    <scope>IDENTIFICATION</scope>
</reference>
<dbReference type="KEGG" id="aqu:109582777"/>
<dbReference type="EnsemblMetazoa" id="XM_019997702.1">
    <property type="protein sequence ID" value="XP_019853261.1"/>
    <property type="gene ID" value="LOC109582777"/>
</dbReference>
<protein>
    <submittedName>
        <fullName evidence="1">Uncharacterized protein</fullName>
    </submittedName>
</protein>
<dbReference type="Proteomes" id="UP000007879">
    <property type="component" value="Unassembled WGS sequence"/>
</dbReference>
<sequence>MSITVYPNISFGISPADDGWYKCCMPNNCSDPNTNVITFNIFRWAQIADMKVSLPSDITALPQIYTVHAIKIGSNGHHLGSAAWYYKSGTTYRHLTTSLCNKEPGFNCAIYSTGVLLDISSGTYDFSLTITWNGENITSGLLSQSSNNGDHIFVFSMVFGPLSFHPVKRARIKTITGKLNA</sequence>
<dbReference type="AlphaFoldDB" id="A0AAN0J957"/>
<name>A0AAN0J957_AMPQE</name>
<accession>A0AAN0J957</accession>
<dbReference type="RefSeq" id="XP_019853261.1">
    <property type="nucleotide sequence ID" value="XM_019997702.1"/>
</dbReference>
<proteinExistence type="predicted"/>
<evidence type="ECO:0000313" key="1">
    <source>
        <dbReference type="EnsemblMetazoa" id="XP_019853261.1"/>
    </source>
</evidence>
<evidence type="ECO:0000313" key="2">
    <source>
        <dbReference type="Proteomes" id="UP000007879"/>
    </source>
</evidence>
<reference evidence="2" key="1">
    <citation type="journal article" date="2010" name="Nature">
        <title>The Amphimedon queenslandica genome and the evolution of animal complexity.</title>
        <authorList>
            <person name="Srivastava M."/>
            <person name="Simakov O."/>
            <person name="Chapman J."/>
            <person name="Fahey B."/>
            <person name="Gauthier M.E."/>
            <person name="Mitros T."/>
            <person name="Richards G.S."/>
            <person name="Conaco C."/>
            <person name="Dacre M."/>
            <person name="Hellsten U."/>
            <person name="Larroux C."/>
            <person name="Putnam N.H."/>
            <person name="Stanke M."/>
            <person name="Adamska M."/>
            <person name="Darling A."/>
            <person name="Degnan S.M."/>
            <person name="Oakley T.H."/>
            <person name="Plachetzki D.C."/>
            <person name="Zhai Y."/>
            <person name="Adamski M."/>
            <person name="Calcino A."/>
            <person name="Cummins S.F."/>
            <person name="Goodstein D.M."/>
            <person name="Harris C."/>
            <person name="Jackson D.J."/>
            <person name="Leys S.P."/>
            <person name="Shu S."/>
            <person name="Woodcroft B.J."/>
            <person name="Vervoort M."/>
            <person name="Kosik K.S."/>
            <person name="Manning G."/>
            <person name="Degnan B.M."/>
            <person name="Rokhsar D.S."/>
        </authorList>
    </citation>
    <scope>NUCLEOTIDE SEQUENCE [LARGE SCALE GENOMIC DNA]</scope>
</reference>
<organism evidence="1 2">
    <name type="scientific">Amphimedon queenslandica</name>
    <name type="common">Sponge</name>
    <dbReference type="NCBI Taxonomy" id="400682"/>
    <lineage>
        <taxon>Eukaryota</taxon>
        <taxon>Metazoa</taxon>
        <taxon>Porifera</taxon>
        <taxon>Demospongiae</taxon>
        <taxon>Heteroscleromorpha</taxon>
        <taxon>Haplosclerida</taxon>
        <taxon>Niphatidae</taxon>
        <taxon>Amphimedon</taxon>
    </lineage>
</organism>
<dbReference type="GeneID" id="109582777"/>
<keyword evidence="2" id="KW-1185">Reference proteome</keyword>